<reference evidence="1 2" key="2">
    <citation type="journal article" date="2022" name="Mol. Ecol. Resour.">
        <title>The genomes of chicory, endive, great burdock and yacon provide insights into Asteraceae paleo-polyploidization history and plant inulin production.</title>
        <authorList>
            <person name="Fan W."/>
            <person name="Wang S."/>
            <person name="Wang H."/>
            <person name="Wang A."/>
            <person name="Jiang F."/>
            <person name="Liu H."/>
            <person name="Zhao H."/>
            <person name="Xu D."/>
            <person name="Zhang Y."/>
        </authorList>
    </citation>
    <scope>NUCLEOTIDE SEQUENCE [LARGE SCALE GENOMIC DNA]</scope>
    <source>
        <strain evidence="2">cv. Yunnan</strain>
        <tissue evidence="1">Leaves</tissue>
    </source>
</reference>
<accession>A0ACB8YQ25</accession>
<proteinExistence type="predicted"/>
<gene>
    <name evidence="1" type="ORF">L1987_80841</name>
</gene>
<evidence type="ECO:0000313" key="2">
    <source>
        <dbReference type="Proteomes" id="UP001056120"/>
    </source>
</evidence>
<dbReference type="Proteomes" id="UP001056120">
    <property type="component" value="Linkage Group LG27"/>
</dbReference>
<dbReference type="EMBL" id="CM042044">
    <property type="protein sequence ID" value="KAI3687150.1"/>
    <property type="molecule type" value="Genomic_DNA"/>
</dbReference>
<evidence type="ECO:0000313" key="1">
    <source>
        <dbReference type="EMBL" id="KAI3687150.1"/>
    </source>
</evidence>
<comment type="caution">
    <text evidence="1">The sequence shown here is derived from an EMBL/GenBank/DDBJ whole genome shotgun (WGS) entry which is preliminary data.</text>
</comment>
<name>A0ACB8YQ25_9ASTR</name>
<protein>
    <submittedName>
        <fullName evidence="1">Uncharacterized protein</fullName>
    </submittedName>
</protein>
<keyword evidence="2" id="KW-1185">Reference proteome</keyword>
<organism evidence="1 2">
    <name type="scientific">Smallanthus sonchifolius</name>
    <dbReference type="NCBI Taxonomy" id="185202"/>
    <lineage>
        <taxon>Eukaryota</taxon>
        <taxon>Viridiplantae</taxon>
        <taxon>Streptophyta</taxon>
        <taxon>Embryophyta</taxon>
        <taxon>Tracheophyta</taxon>
        <taxon>Spermatophyta</taxon>
        <taxon>Magnoliopsida</taxon>
        <taxon>eudicotyledons</taxon>
        <taxon>Gunneridae</taxon>
        <taxon>Pentapetalae</taxon>
        <taxon>asterids</taxon>
        <taxon>campanulids</taxon>
        <taxon>Asterales</taxon>
        <taxon>Asteraceae</taxon>
        <taxon>Asteroideae</taxon>
        <taxon>Heliantheae alliance</taxon>
        <taxon>Millerieae</taxon>
        <taxon>Smallanthus</taxon>
    </lineage>
</organism>
<reference evidence="2" key="1">
    <citation type="journal article" date="2022" name="Mol. Ecol. Resour.">
        <title>The genomes of chicory, endive, great burdock and yacon provide insights into Asteraceae palaeo-polyploidization history and plant inulin production.</title>
        <authorList>
            <person name="Fan W."/>
            <person name="Wang S."/>
            <person name="Wang H."/>
            <person name="Wang A."/>
            <person name="Jiang F."/>
            <person name="Liu H."/>
            <person name="Zhao H."/>
            <person name="Xu D."/>
            <person name="Zhang Y."/>
        </authorList>
    </citation>
    <scope>NUCLEOTIDE SEQUENCE [LARGE SCALE GENOMIC DNA]</scope>
    <source>
        <strain evidence="2">cv. Yunnan</strain>
    </source>
</reference>
<sequence>MIFNSLFVSSPFVDYLFILLLFLPLIDDLKFLMGNRVTMKNQLAKELEYMMIEEGKINKMETKEGSLGNYNMCVFSLMWT</sequence>